<keyword evidence="1" id="KW-0328">Glycosyltransferase</keyword>
<evidence type="ECO:0000313" key="8">
    <source>
        <dbReference type="Proteomes" id="UP001301958"/>
    </source>
</evidence>
<comment type="caution">
    <text evidence="7">The sequence shown here is derived from an EMBL/GenBank/DDBJ whole genome shotgun (WGS) entry which is preliminary data.</text>
</comment>
<feature type="compositionally biased region" description="Polar residues" evidence="5">
    <location>
        <begin position="907"/>
        <end position="919"/>
    </location>
</feature>
<evidence type="ECO:0000259" key="6">
    <source>
        <dbReference type="PROSITE" id="PS50127"/>
    </source>
</evidence>
<organism evidence="7 8">
    <name type="scientific">Podospora fimiseda</name>
    <dbReference type="NCBI Taxonomy" id="252190"/>
    <lineage>
        <taxon>Eukaryota</taxon>
        <taxon>Fungi</taxon>
        <taxon>Dikarya</taxon>
        <taxon>Ascomycota</taxon>
        <taxon>Pezizomycotina</taxon>
        <taxon>Sordariomycetes</taxon>
        <taxon>Sordariomycetidae</taxon>
        <taxon>Sordariales</taxon>
        <taxon>Podosporaceae</taxon>
        <taxon>Podospora</taxon>
    </lineage>
</organism>
<sequence>MKKFKADLATAQQKVKDGNIEGLDAIKIGISDGEVVLVFKHQNPPSTMRIHALAQDTSEYPEANAFMLYTEMDDPPGSVTGAIRDASDYVIGVSVYEMASQVAAALNARLNPKTEQAVDSDSEPQFDGELEDNPDADDDDDFDLDEYDYEVDAAFGLPSTRPKPSQPYHPTAASTRLLHRIRQDLKQVHNAGYKLGIIEQFAKTVTSGVFSISIRVGALGLSEEAMEAWDLDEDEYIVLLIRTDDYVTFEDMVIRPASETRPKFRVGKCRSHKPSLHQALCAFDAGPKDAMPRDANTGVDDQNNEFQKLFLSNSLDQFMDESFVSLSKYREHNGCTWEQANEAVQKMSVGTMENSELGYDPMDVEDTTQQHHHILLQDHLRENQKERSFPLVAMQFAMQYLIRCTEYCLRCHRKLEKGFEALRPYVCSNPLCLFQYMSMGFGPSIEHEIQTEPYVVDLLISLCYAALRPSYLAGGPQMHCELPIRDLPVGLQLKVADFSGMDPKFRARLQGNRLVWDEDVSGLGSIMAPSKWIAFRQIGTQCFRHARVIDFNLGTKSAALNIVATSGRQFISSAATPSIPGTPTSQAMMNNAEPTLADGQIVDVFPYMLDFDLMTKQQQGLAMVHILDTLPRVLDIAAWLGQNSLKSLKGMESISPAAASLLQWIVSSNRSCIFQVDRRRFAVNPPTGSAALTATDELAGRGRNREHERIRGMPGWIQFRFAQGSPDKELRFNRALQEVAQSRHMEQPTIFAWHGSRLSNWHSIVRTGLDYNSIANGRAYGNGVYFSPHFSTSFGYSSGGHFGGIWPNSNLNFSACMSLNEIINAPDRFTSYTPHYVVSQPDWHQCRYLFIQPINPITGITNEEKPANIKFLPLAKGLEPTGQSNQHISIPASAMPTRNIGVGRESSVPTKRSRSQCSDSRVDNEDAEDVAIVFEALGLDDNADPPAKRPATGDKHRMTDQDDNLTVTMSADKSLTDFVPGALDLSSLPRLKPPSFANDSALRAIGREVKKVQAVQSKTPLHELGWYIDFDQISNLFQWIVELHSFDASLPLAIDMKNYKVTSVVLEIRFPKDYPFNPPFVRVVRPKFLPFMDGGGGHVTIGGALCMELLTTSGWSPANSIESVLLQVRMALCSTDPAPARLMKMSNSMGDYAIGEAVEAYIRAAGKHGWKVPEDLRNTVGGISLPSFHLSPHAGVCPATGAHHTPSISAPLQPTLHLHFSHFPSFSSTNHASEGCKYL</sequence>
<evidence type="ECO:0000313" key="7">
    <source>
        <dbReference type="EMBL" id="KAK4228501.1"/>
    </source>
</evidence>
<dbReference type="CDD" id="cd23802">
    <property type="entry name" value="UBCc_UBE2Q"/>
    <property type="match status" value="1"/>
</dbReference>
<dbReference type="EMBL" id="MU865318">
    <property type="protein sequence ID" value="KAK4228501.1"/>
    <property type="molecule type" value="Genomic_DNA"/>
</dbReference>
<proteinExistence type="predicted"/>
<dbReference type="InterPro" id="IPR012317">
    <property type="entry name" value="Poly(ADP-ribose)pol_cat_dom"/>
</dbReference>
<feature type="region of interest" description="Disordered" evidence="5">
    <location>
        <begin position="113"/>
        <end position="143"/>
    </location>
</feature>
<reference evidence="7" key="2">
    <citation type="submission" date="2023-05" db="EMBL/GenBank/DDBJ databases">
        <authorList>
            <consortium name="Lawrence Berkeley National Laboratory"/>
            <person name="Steindorff A."/>
            <person name="Hensen N."/>
            <person name="Bonometti L."/>
            <person name="Westerberg I."/>
            <person name="Brannstrom I.O."/>
            <person name="Guillou S."/>
            <person name="Cros-Aarteil S."/>
            <person name="Calhoun S."/>
            <person name="Haridas S."/>
            <person name="Kuo A."/>
            <person name="Mondo S."/>
            <person name="Pangilinan J."/>
            <person name="Riley R."/>
            <person name="Labutti K."/>
            <person name="Andreopoulos B."/>
            <person name="Lipzen A."/>
            <person name="Chen C."/>
            <person name="Yanf M."/>
            <person name="Daum C."/>
            <person name="Ng V."/>
            <person name="Clum A."/>
            <person name="Ohm R."/>
            <person name="Martin F."/>
            <person name="Silar P."/>
            <person name="Natvig D."/>
            <person name="Lalanne C."/>
            <person name="Gautier V."/>
            <person name="Ament-Velasquez S.L."/>
            <person name="Kruys A."/>
            <person name="Hutchinson M.I."/>
            <person name="Powell A.J."/>
            <person name="Barry K."/>
            <person name="Miller A.N."/>
            <person name="Grigoriev I.V."/>
            <person name="Debuchy R."/>
            <person name="Gladieux P."/>
            <person name="Thoren M.H."/>
            <person name="Johannesson H."/>
        </authorList>
    </citation>
    <scope>NUCLEOTIDE SEQUENCE</scope>
    <source>
        <strain evidence="7">CBS 990.96</strain>
    </source>
</reference>
<dbReference type="SUPFAM" id="SSF54495">
    <property type="entry name" value="UBC-like"/>
    <property type="match status" value="1"/>
</dbReference>
<feature type="compositionally biased region" description="Acidic residues" evidence="5">
    <location>
        <begin position="118"/>
        <end position="143"/>
    </location>
</feature>
<keyword evidence="8" id="KW-1185">Reference proteome</keyword>
<keyword evidence="4" id="KW-0520">NAD</keyword>
<evidence type="ECO:0000256" key="4">
    <source>
        <dbReference type="ARBA" id="ARBA00023027"/>
    </source>
</evidence>
<evidence type="ECO:0000256" key="1">
    <source>
        <dbReference type="ARBA" id="ARBA00022676"/>
    </source>
</evidence>
<gene>
    <name evidence="7" type="ORF">QBC38DRAFT_535784</name>
</gene>
<evidence type="ECO:0000256" key="5">
    <source>
        <dbReference type="SAM" id="MobiDB-lite"/>
    </source>
</evidence>
<accession>A0AAN7BRS7</accession>
<dbReference type="Gene3D" id="3.90.228.10">
    <property type="match status" value="1"/>
</dbReference>
<feature type="domain" description="UBC core" evidence="6">
    <location>
        <begin position="1000"/>
        <end position="1174"/>
    </location>
</feature>
<keyword evidence="3" id="KW-0548">Nucleotidyltransferase</keyword>
<dbReference type="InterPro" id="IPR016135">
    <property type="entry name" value="UBQ-conjugating_enzyme/RWD"/>
</dbReference>
<name>A0AAN7BRS7_9PEZI</name>
<dbReference type="PANTHER" id="PTHR21328">
    <property type="entry name" value="POLY ADP-RIBOSE POLYMERASE FAMILY, MEMBER PARP"/>
    <property type="match status" value="1"/>
</dbReference>
<feature type="region of interest" description="Disordered" evidence="5">
    <location>
        <begin position="897"/>
        <end position="924"/>
    </location>
</feature>
<dbReference type="InterPro" id="IPR051838">
    <property type="entry name" value="ARTD_PARP"/>
</dbReference>
<reference evidence="7" key="1">
    <citation type="journal article" date="2023" name="Mol. Phylogenet. Evol.">
        <title>Genome-scale phylogeny and comparative genomics of the fungal order Sordariales.</title>
        <authorList>
            <person name="Hensen N."/>
            <person name="Bonometti L."/>
            <person name="Westerberg I."/>
            <person name="Brannstrom I.O."/>
            <person name="Guillou S."/>
            <person name="Cros-Aarteil S."/>
            <person name="Calhoun S."/>
            <person name="Haridas S."/>
            <person name="Kuo A."/>
            <person name="Mondo S."/>
            <person name="Pangilinan J."/>
            <person name="Riley R."/>
            <person name="LaButti K."/>
            <person name="Andreopoulos B."/>
            <person name="Lipzen A."/>
            <person name="Chen C."/>
            <person name="Yan M."/>
            <person name="Daum C."/>
            <person name="Ng V."/>
            <person name="Clum A."/>
            <person name="Steindorff A."/>
            <person name="Ohm R.A."/>
            <person name="Martin F."/>
            <person name="Silar P."/>
            <person name="Natvig D.O."/>
            <person name="Lalanne C."/>
            <person name="Gautier V."/>
            <person name="Ament-Velasquez S.L."/>
            <person name="Kruys A."/>
            <person name="Hutchinson M.I."/>
            <person name="Powell A.J."/>
            <person name="Barry K."/>
            <person name="Miller A.N."/>
            <person name="Grigoriev I.V."/>
            <person name="Debuchy R."/>
            <person name="Gladieux P."/>
            <person name="Hiltunen Thoren M."/>
            <person name="Johannesson H."/>
        </authorList>
    </citation>
    <scope>NUCLEOTIDE SEQUENCE</scope>
    <source>
        <strain evidence="7">CBS 990.96</strain>
    </source>
</reference>
<protein>
    <submittedName>
        <fullName evidence="7">Ubiquitin-conjugating enzyme E2 Q2</fullName>
    </submittedName>
</protein>
<dbReference type="GO" id="GO:0016779">
    <property type="term" value="F:nucleotidyltransferase activity"/>
    <property type="evidence" value="ECO:0007669"/>
    <property type="project" value="UniProtKB-KW"/>
</dbReference>
<dbReference type="SUPFAM" id="SSF56399">
    <property type="entry name" value="ADP-ribosylation"/>
    <property type="match status" value="1"/>
</dbReference>
<keyword evidence="2" id="KW-0808">Transferase</keyword>
<dbReference type="GO" id="GO:0003950">
    <property type="term" value="F:NAD+ poly-ADP-ribosyltransferase activity"/>
    <property type="evidence" value="ECO:0007669"/>
    <property type="project" value="InterPro"/>
</dbReference>
<dbReference type="Proteomes" id="UP001301958">
    <property type="component" value="Unassembled WGS sequence"/>
</dbReference>
<dbReference type="Pfam" id="PF00644">
    <property type="entry name" value="PARP"/>
    <property type="match status" value="1"/>
</dbReference>
<evidence type="ECO:0000256" key="2">
    <source>
        <dbReference type="ARBA" id="ARBA00022679"/>
    </source>
</evidence>
<dbReference type="FunFam" id="3.10.110.10:FF:000107">
    <property type="entry name" value="Ubiquitin conjugating enzyme, putative"/>
    <property type="match status" value="1"/>
</dbReference>
<dbReference type="Pfam" id="PF00179">
    <property type="entry name" value="UQ_con"/>
    <property type="match status" value="1"/>
</dbReference>
<dbReference type="PROSITE" id="PS50127">
    <property type="entry name" value="UBC_2"/>
    <property type="match status" value="1"/>
</dbReference>
<dbReference type="Gene3D" id="3.10.110.10">
    <property type="entry name" value="Ubiquitin Conjugating Enzyme"/>
    <property type="match status" value="1"/>
</dbReference>
<evidence type="ECO:0000256" key="3">
    <source>
        <dbReference type="ARBA" id="ARBA00022695"/>
    </source>
</evidence>
<dbReference type="AlphaFoldDB" id="A0AAN7BRS7"/>
<dbReference type="InterPro" id="IPR000608">
    <property type="entry name" value="UBC"/>
</dbReference>